<dbReference type="AlphaFoldDB" id="A0A172TW22"/>
<keyword evidence="3" id="KW-1185">Reference proteome</keyword>
<evidence type="ECO:0000313" key="2">
    <source>
        <dbReference type="EMBL" id="ANE51220.1"/>
    </source>
</evidence>
<reference evidence="2 3" key="2">
    <citation type="journal article" date="2016" name="Int. J. Syst. Evol. Microbiol.">
        <title>Flavisolibacter tropicus sp. nov., isolated from tropical soil.</title>
        <authorList>
            <person name="Lee J.J."/>
            <person name="Kang M.S."/>
            <person name="Kim G.S."/>
            <person name="Lee C.S."/>
            <person name="Lim S."/>
            <person name="Lee J."/>
            <person name="Roh S.H."/>
            <person name="Kang H."/>
            <person name="Ha J.M."/>
            <person name="Bae S."/>
            <person name="Jung H.Y."/>
            <person name="Kim M.K."/>
        </authorList>
    </citation>
    <scope>NUCLEOTIDE SEQUENCE [LARGE SCALE GENOMIC DNA]</scope>
    <source>
        <strain evidence="2 3">LCS9</strain>
    </source>
</reference>
<gene>
    <name evidence="2" type="ORF">SY85_12595</name>
</gene>
<organism evidence="2 3">
    <name type="scientific">Flavisolibacter tropicus</name>
    <dbReference type="NCBI Taxonomy" id="1492898"/>
    <lineage>
        <taxon>Bacteria</taxon>
        <taxon>Pseudomonadati</taxon>
        <taxon>Bacteroidota</taxon>
        <taxon>Chitinophagia</taxon>
        <taxon>Chitinophagales</taxon>
        <taxon>Chitinophagaceae</taxon>
        <taxon>Flavisolibacter</taxon>
    </lineage>
</organism>
<dbReference type="Proteomes" id="UP000077177">
    <property type="component" value="Chromosome"/>
</dbReference>
<feature type="region of interest" description="Disordered" evidence="1">
    <location>
        <begin position="59"/>
        <end position="87"/>
    </location>
</feature>
<reference evidence="3" key="1">
    <citation type="submission" date="2015-01" db="EMBL/GenBank/DDBJ databases">
        <title>Flavisolibacter sp./LCS9/ whole genome sequencing.</title>
        <authorList>
            <person name="Kim M.K."/>
            <person name="Srinivasan S."/>
            <person name="Lee J.-J."/>
        </authorList>
    </citation>
    <scope>NUCLEOTIDE SEQUENCE [LARGE SCALE GENOMIC DNA]</scope>
    <source>
        <strain evidence="3">LCS9</strain>
    </source>
</reference>
<protein>
    <submittedName>
        <fullName evidence="2">Uncharacterized protein</fullName>
    </submittedName>
</protein>
<name>A0A172TW22_9BACT</name>
<dbReference type="EMBL" id="CP011390">
    <property type="protein sequence ID" value="ANE51220.1"/>
    <property type="molecule type" value="Genomic_DNA"/>
</dbReference>
<dbReference type="KEGG" id="fla:SY85_12595"/>
<evidence type="ECO:0000313" key="3">
    <source>
        <dbReference type="Proteomes" id="UP000077177"/>
    </source>
</evidence>
<sequence>MRLQILDWRFQIGRKLRGEVQSRRTTVHRRKVNGHWPACTPAPKGEGLRTGVPQMAPIGAEEEPQRQGNTERHRGFKKEWIKEQALH</sequence>
<evidence type="ECO:0000256" key="1">
    <source>
        <dbReference type="SAM" id="MobiDB-lite"/>
    </source>
</evidence>
<feature type="compositionally biased region" description="Basic and acidic residues" evidence="1">
    <location>
        <begin position="63"/>
        <end position="87"/>
    </location>
</feature>
<proteinExistence type="predicted"/>
<accession>A0A172TW22</accession>